<keyword evidence="5 9" id="KW-0448">Lipopolysaccharide biosynthesis</keyword>
<evidence type="ECO:0000313" key="11">
    <source>
        <dbReference type="Proteomes" id="UP000002171"/>
    </source>
</evidence>
<evidence type="ECO:0000256" key="1">
    <source>
        <dbReference type="ARBA" id="ARBA00022475"/>
    </source>
</evidence>
<dbReference type="PANTHER" id="PTHR30606">
    <property type="entry name" value="LIPID A BIOSYNTHESIS LAUROYL ACYLTRANSFERASE"/>
    <property type="match status" value="1"/>
</dbReference>
<sequence length="305" mass="34552">MDKTNSFLSPKYWPTWLGIGLLRLIALLPFKAGLAVGRMIGTILYYLIAKRRRVTEVNAALCFPDLSDEQREHFVKDVFKNNGIGIIETAWSYWGNHKSLGKRTQFIGFEILEEALAKGKGVVLLGAHYSHLDLGGMLFSLYGKPLVSMYRQHNNPLMEKVISQGRARFSTPVERKKLREIVRLLRKNEIVWYGPDQDFGRKGAVFVPFFGQTAATITATSKMVGFNDSPILSLQQRRAEDDSGYIIEIARVDGFPSGDETEDARLMNLAIEEGVRKAPSQYMWVHKRFKTQPDGNQALYEANNC</sequence>
<dbReference type="NCBIfam" id="TIGR02207">
    <property type="entry name" value="lipid_A_htrB"/>
    <property type="match status" value="1"/>
</dbReference>
<dbReference type="UniPathway" id="UPA00030"/>
<keyword evidence="7 9" id="KW-0472">Membrane</keyword>
<comment type="pathway">
    <text evidence="9">Bacterial outer membrane biogenesis; lipopolysaccharide biosynthesis.</text>
</comment>
<dbReference type="InterPro" id="IPR011920">
    <property type="entry name" value="Lipid_A_LpxL_LpxP"/>
</dbReference>
<dbReference type="CDD" id="cd07984">
    <property type="entry name" value="LPLAT_LABLAT-like"/>
    <property type="match status" value="1"/>
</dbReference>
<dbReference type="PANTHER" id="PTHR30606:SF9">
    <property type="entry name" value="LIPID A BIOSYNTHESIS LAUROYLTRANSFERASE"/>
    <property type="match status" value="1"/>
</dbReference>
<comment type="similarity">
    <text evidence="9">Belongs to the LpxL/LpxM/LpxP family.</text>
</comment>
<keyword evidence="8 9" id="KW-0012">Acyltransferase</keyword>
<organism evidence="10 11">
    <name type="scientific">Neptuniibacter caesariensis</name>
    <dbReference type="NCBI Taxonomy" id="207954"/>
    <lineage>
        <taxon>Bacteria</taxon>
        <taxon>Pseudomonadati</taxon>
        <taxon>Pseudomonadota</taxon>
        <taxon>Gammaproteobacteria</taxon>
        <taxon>Oceanospirillales</taxon>
        <taxon>Oceanospirillaceae</taxon>
        <taxon>Neptuniibacter</taxon>
    </lineage>
</organism>
<evidence type="ECO:0000256" key="7">
    <source>
        <dbReference type="ARBA" id="ARBA00023136"/>
    </source>
</evidence>
<gene>
    <name evidence="9" type="primary">lpxL</name>
    <name evidence="10" type="ORF">MED92_07046</name>
</gene>
<protein>
    <recommendedName>
        <fullName evidence="9">Lipid A biosynthesis acyltransferase</fullName>
        <ecNumber evidence="9">2.3.1.241</ecNumber>
    </recommendedName>
    <alternativeName>
        <fullName evidence="9">Kdo(2)-lipid IV(A) acyltransferase</fullName>
    </alternativeName>
</protein>
<dbReference type="EC" id="2.3.1.241" evidence="9"/>
<keyword evidence="4 9" id="KW-0812">Transmembrane</keyword>
<dbReference type="InterPro" id="IPR004960">
    <property type="entry name" value="LipA_acyltrans"/>
</dbReference>
<dbReference type="AlphaFoldDB" id="A0A7U8CA12"/>
<name>A0A7U8CA12_NEPCE</name>
<dbReference type="GO" id="GO:0008913">
    <property type="term" value="F:Kdo2-lipid IVA acyltransferase activity"/>
    <property type="evidence" value="ECO:0007669"/>
    <property type="project" value="UniProtKB-EC"/>
</dbReference>
<evidence type="ECO:0000256" key="9">
    <source>
        <dbReference type="HAMAP-Rule" id="MF_01942"/>
    </source>
</evidence>
<evidence type="ECO:0000256" key="4">
    <source>
        <dbReference type="ARBA" id="ARBA00022692"/>
    </source>
</evidence>
<dbReference type="Pfam" id="PF03279">
    <property type="entry name" value="Lip_A_acyltrans"/>
    <property type="match status" value="1"/>
</dbReference>
<dbReference type="EMBL" id="AAOW01000001">
    <property type="protein sequence ID" value="EAR62855.1"/>
    <property type="molecule type" value="Genomic_DNA"/>
</dbReference>
<evidence type="ECO:0000256" key="8">
    <source>
        <dbReference type="ARBA" id="ARBA00023315"/>
    </source>
</evidence>
<evidence type="ECO:0000256" key="2">
    <source>
        <dbReference type="ARBA" id="ARBA00022519"/>
    </source>
</evidence>
<keyword evidence="1 9" id="KW-1003">Cell membrane</keyword>
<dbReference type="GO" id="GO:0036104">
    <property type="term" value="P:Kdo2-lipid A biosynthetic process"/>
    <property type="evidence" value="ECO:0007669"/>
    <property type="project" value="UniProtKB-UniRule"/>
</dbReference>
<feature type="transmembrane region" description="Helical" evidence="9">
    <location>
        <begin position="20"/>
        <end position="48"/>
    </location>
</feature>
<comment type="pathway">
    <text evidence="9">Glycolipid biosynthesis; KDO(2)-lipid A biosynthesis; KDO(2)-lipid A from CMP-3-deoxy-D-manno-octulosonate and lipid IV(A): step 3/4.</text>
</comment>
<dbReference type="HAMAP" id="MF_01942">
    <property type="entry name" value="Lipid_A_LpxL_LpxP"/>
    <property type="match status" value="1"/>
</dbReference>
<comment type="function">
    <text evidence="9">Catalyzes the transfer of an acyl chain from an acyl-[acyl-carrier-protein] (ACP) to a Kdo(2)-lipid IV(A) to form a Kdo(2)-(acyl)-lipid IV(A).</text>
</comment>
<comment type="caution">
    <text evidence="10">The sequence shown here is derived from an EMBL/GenBank/DDBJ whole genome shotgun (WGS) entry which is preliminary data.</text>
</comment>
<keyword evidence="11" id="KW-1185">Reference proteome</keyword>
<evidence type="ECO:0000313" key="10">
    <source>
        <dbReference type="EMBL" id="EAR62855.1"/>
    </source>
</evidence>
<evidence type="ECO:0000256" key="5">
    <source>
        <dbReference type="ARBA" id="ARBA00022985"/>
    </source>
</evidence>
<feature type="short sequence motif" description="HXXXXD motif" evidence="9">
    <location>
        <begin position="128"/>
        <end position="133"/>
    </location>
</feature>
<keyword evidence="6 9" id="KW-1133">Transmembrane helix</keyword>
<comment type="subcellular location">
    <subcellularLocation>
        <location evidence="9">Cell inner membrane</location>
        <topology evidence="9">Single-pass membrane protein</topology>
    </subcellularLocation>
</comment>
<dbReference type="GO" id="GO:0005886">
    <property type="term" value="C:plasma membrane"/>
    <property type="evidence" value="ECO:0007669"/>
    <property type="project" value="UniProtKB-SubCell"/>
</dbReference>
<dbReference type="GO" id="GO:0009245">
    <property type="term" value="P:lipid A biosynthetic process"/>
    <property type="evidence" value="ECO:0007669"/>
    <property type="project" value="InterPro"/>
</dbReference>
<dbReference type="RefSeq" id="WP_007021873.1">
    <property type="nucleotide sequence ID" value="NZ_CH724126.1"/>
</dbReference>
<keyword evidence="3 9" id="KW-0808">Transferase</keyword>
<evidence type="ECO:0000256" key="6">
    <source>
        <dbReference type="ARBA" id="ARBA00022989"/>
    </source>
</evidence>
<keyword evidence="2 9" id="KW-0997">Cell inner membrane</keyword>
<dbReference type="PIRSF" id="PIRSF026649">
    <property type="entry name" value="MsbB"/>
    <property type="match status" value="1"/>
</dbReference>
<accession>A0A7U8CA12</accession>
<evidence type="ECO:0000256" key="3">
    <source>
        <dbReference type="ARBA" id="ARBA00022679"/>
    </source>
</evidence>
<dbReference type="UniPathway" id="UPA00360">
    <property type="reaction ID" value="UER00485"/>
</dbReference>
<comment type="catalytic activity">
    <reaction evidence="9">
        <text>an alpha-Kdo-(2-&gt;4)-alpha-Kdo-(2-&gt;6)-lipid IVA + a fatty acyl-[ACP] = an alpha-Kdo-(2-&gt;4)-alpha-Kdo-(2-&gt;6)-(acyl)-lipid IVA + holo-[ACP]</text>
        <dbReference type="Rhea" id="RHEA:69396"/>
        <dbReference type="Rhea" id="RHEA-COMP:9685"/>
        <dbReference type="Rhea" id="RHEA-COMP:14125"/>
        <dbReference type="ChEBI" id="CHEBI:64479"/>
        <dbReference type="ChEBI" id="CHEBI:138651"/>
        <dbReference type="ChEBI" id="CHEBI:176429"/>
        <dbReference type="ChEBI" id="CHEBI:176430"/>
        <dbReference type="EC" id="2.3.1.241"/>
    </reaction>
</comment>
<dbReference type="GO" id="GO:0009103">
    <property type="term" value="P:lipopolysaccharide biosynthetic process"/>
    <property type="evidence" value="ECO:0007669"/>
    <property type="project" value="UniProtKB-UniRule"/>
</dbReference>
<reference evidence="10 11" key="1">
    <citation type="submission" date="2006-02" db="EMBL/GenBank/DDBJ databases">
        <authorList>
            <person name="Pinhassi J."/>
            <person name="Pedros-Alio C."/>
            <person name="Ferriera S."/>
            <person name="Johnson J."/>
            <person name="Kravitz S."/>
            <person name="Halpern A."/>
            <person name="Remington K."/>
            <person name="Beeson K."/>
            <person name="Tran B."/>
            <person name="Rogers Y.-H."/>
            <person name="Friedman R."/>
            <person name="Venter J.C."/>
        </authorList>
    </citation>
    <scope>NUCLEOTIDE SEQUENCE [LARGE SCALE GENOMIC DNA]</scope>
    <source>
        <strain evidence="10 11">MED92</strain>
    </source>
</reference>
<proteinExistence type="inferred from homology"/>
<dbReference type="Proteomes" id="UP000002171">
    <property type="component" value="Unassembled WGS sequence"/>
</dbReference>